<dbReference type="EMBL" id="JAEHHL010000015">
    <property type="protein sequence ID" value="MBK0401133.1"/>
    <property type="molecule type" value="Genomic_DNA"/>
</dbReference>
<feature type="transmembrane region" description="Helical" evidence="4">
    <location>
        <begin position="51"/>
        <end position="71"/>
    </location>
</feature>
<feature type="domain" description="Major facilitator superfamily (MFS) profile" evidence="5">
    <location>
        <begin position="1"/>
        <end position="394"/>
    </location>
</feature>
<feature type="transmembrane region" description="Helical" evidence="4">
    <location>
        <begin position="337"/>
        <end position="356"/>
    </location>
</feature>
<feature type="transmembrane region" description="Helical" evidence="4">
    <location>
        <begin position="215"/>
        <end position="236"/>
    </location>
</feature>
<accession>A0A8J7MBA6</accession>
<feature type="transmembrane region" description="Helical" evidence="4">
    <location>
        <begin position="278"/>
        <end position="297"/>
    </location>
</feature>
<dbReference type="Gene3D" id="1.20.1250.20">
    <property type="entry name" value="MFS general substrate transporter like domains"/>
    <property type="match status" value="2"/>
</dbReference>
<dbReference type="Proteomes" id="UP000655420">
    <property type="component" value="Unassembled WGS sequence"/>
</dbReference>
<evidence type="ECO:0000256" key="2">
    <source>
        <dbReference type="ARBA" id="ARBA00022989"/>
    </source>
</evidence>
<feature type="transmembrane region" description="Helical" evidence="4">
    <location>
        <begin position="303"/>
        <end position="325"/>
    </location>
</feature>
<dbReference type="SUPFAM" id="SSF103473">
    <property type="entry name" value="MFS general substrate transporter"/>
    <property type="match status" value="1"/>
</dbReference>
<comment type="caution">
    <text evidence="6">The sequence shown here is derived from an EMBL/GenBank/DDBJ whole genome shotgun (WGS) entry which is preliminary data.</text>
</comment>
<feature type="transmembrane region" description="Helical" evidence="4">
    <location>
        <begin position="168"/>
        <end position="195"/>
    </location>
</feature>
<dbReference type="InterPro" id="IPR047200">
    <property type="entry name" value="MFS_YcaD-like"/>
</dbReference>
<dbReference type="PROSITE" id="PS50850">
    <property type="entry name" value="MFS"/>
    <property type="match status" value="1"/>
</dbReference>
<protein>
    <submittedName>
        <fullName evidence="6">MFS transporter</fullName>
    </submittedName>
</protein>
<evidence type="ECO:0000313" key="7">
    <source>
        <dbReference type="Proteomes" id="UP000655420"/>
    </source>
</evidence>
<name>A0A8J7MBA6_9RHOB</name>
<organism evidence="6 7">
    <name type="scientific">Thermohalobaculum xanthum</name>
    <dbReference type="NCBI Taxonomy" id="2753746"/>
    <lineage>
        <taxon>Bacteria</taxon>
        <taxon>Pseudomonadati</taxon>
        <taxon>Pseudomonadota</taxon>
        <taxon>Alphaproteobacteria</taxon>
        <taxon>Rhodobacterales</taxon>
        <taxon>Paracoccaceae</taxon>
        <taxon>Thermohalobaculum</taxon>
    </lineage>
</organism>
<proteinExistence type="predicted"/>
<keyword evidence="7" id="KW-1185">Reference proteome</keyword>
<dbReference type="Pfam" id="PF07690">
    <property type="entry name" value="MFS_1"/>
    <property type="match status" value="1"/>
</dbReference>
<evidence type="ECO:0000256" key="3">
    <source>
        <dbReference type="ARBA" id="ARBA00023136"/>
    </source>
</evidence>
<dbReference type="AlphaFoldDB" id="A0A8J7MBA6"/>
<dbReference type="PANTHER" id="PTHR23521">
    <property type="entry name" value="TRANSPORTER MFS SUPERFAMILY"/>
    <property type="match status" value="1"/>
</dbReference>
<dbReference type="GO" id="GO:0022857">
    <property type="term" value="F:transmembrane transporter activity"/>
    <property type="evidence" value="ECO:0007669"/>
    <property type="project" value="InterPro"/>
</dbReference>
<feature type="transmembrane region" description="Helical" evidence="4">
    <location>
        <begin position="248"/>
        <end position="266"/>
    </location>
</feature>
<dbReference type="GO" id="GO:0005886">
    <property type="term" value="C:plasma membrane"/>
    <property type="evidence" value="ECO:0007669"/>
    <property type="project" value="TreeGrafter"/>
</dbReference>
<reference evidence="6" key="1">
    <citation type="submission" date="2020-12" db="EMBL/GenBank/DDBJ databases">
        <title>Bacterial taxonomy.</title>
        <authorList>
            <person name="Pan X."/>
        </authorList>
    </citation>
    <scope>NUCLEOTIDE SEQUENCE</scope>
    <source>
        <strain evidence="6">M0105</strain>
    </source>
</reference>
<evidence type="ECO:0000259" key="5">
    <source>
        <dbReference type="PROSITE" id="PS50850"/>
    </source>
</evidence>
<keyword evidence="2 4" id="KW-1133">Transmembrane helix</keyword>
<dbReference type="RefSeq" id="WP_200613302.1">
    <property type="nucleotide sequence ID" value="NZ_JAEHHL010000015.1"/>
</dbReference>
<feature type="transmembrane region" description="Helical" evidence="4">
    <location>
        <begin position="368"/>
        <end position="389"/>
    </location>
</feature>
<feature type="transmembrane region" description="Helical" evidence="4">
    <location>
        <begin position="19"/>
        <end position="39"/>
    </location>
</feature>
<feature type="transmembrane region" description="Helical" evidence="4">
    <location>
        <begin position="104"/>
        <end position="130"/>
    </location>
</feature>
<evidence type="ECO:0000313" key="6">
    <source>
        <dbReference type="EMBL" id="MBK0401133.1"/>
    </source>
</evidence>
<keyword evidence="3 4" id="KW-0472">Membrane</keyword>
<feature type="transmembrane region" description="Helical" evidence="4">
    <location>
        <begin position="78"/>
        <end position="98"/>
    </location>
</feature>
<dbReference type="InterPro" id="IPR020846">
    <property type="entry name" value="MFS_dom"/>
</dbReference>
<evidence type="ECO:0000256" key="1">
    <source>
        <dbReference type="ARBA" id="ARBA00022692"/>
    </source>
</evidence>
<dbReference type="PANTHER" id="PTHR23521:SF3">
    <property type="entry name" value="MFS TRANSPORTER"/>
    <property type="match status" value="1"/>
</dbReference>
<gene>
    <name evidence="6" type="ORF">H0I76_18195</name>
</gene>
<dbReference type="InterPro" id="IPR036259">
    <property type="entry name" value="MFS_trans_sf"/>
</dbReference>
<dbReference type="InterPro" id="IPR011701">
    <property type="entry name" value="MFS"/>
</dbReference>
<dbReference type="CDD" id="cd17477">
    <property type="entry name" value="MFS_YcaD_like"/>
    <property type="match status" value="1"/>
</dbReference>
<keyword evidence="1 4" id="KW-0812">Transmembrane</keyword>
<sequence>MTTGVEGIARHVAAFKGQIAPIAAISLFGLSMTMSYPLFALLLERAGASGAVIGLNTMAAAVSMVLIAPLMPRILRHVGIGPLMIGSALFMAAIFAAVPIHHGIAWWMMLRFAYGFAGTALFFASEFWIVGAAPEASRGRIIAIYGISLSASFMAGPLVLSLTGLEGWLPFLVAAGILVAGLAPIVWGLASAPPIEDEAPPRLADTLRFFTSDPAMIWAVVLFAAVEYGTLSLLSVWGVRSGLPEAEAVLLLAAFPLGAMLMQFPLGWAADRFDRRRLLMLIALVMIAAPLGMMLSARALGPLVPLMMVWGGLASGLYLVALTGLGARYTGQRLAQANAAVVLAYGVGALFSPPVLGAAMDAVDPDGLALASAVFALSFLVLVLARMLVRRKTP</sequence>
<feature type="transmembrane region" description="Helical" evidence="4">
    <location>
        <begin position="142"/>
        <end position="162"/>
    </location>
</feature>
<evidence type="ECO:0000256" key="4">
    <source>
        <dbReference type="SAM" id="Phobius"/>
    </source>
</evidence>